<dbReference type="EMBL" id="BMPN01000011">
    <property type="protein sequence ID" value="GGJ75700.1"/>
    <property type="molecule type" value="Genomic_DNA"/>
</dbReference>
<evidence type="ECO:0000256" key="1">
    <source>
        <dbReference type="ARBA" id="ARBA00022630"/>
    </source>
</evidence>
<sequence length="182" mass="20255">MKLVGIAGSLVGEKTSQAVHDVLLEAKRVDASLETALIDLRDYEVEFVNGAPLAYYNEDTWHVVDTILSADMLVVGSPIYQASISGALKNLFDHLPVDAFKSKVTGMITTGGSEKHFLVSEYQLKPILSYLKGIVPTCSVFIHNDDFNDDKQIVNRNVMERITTLAKEMISIQRRVQVENKK</sequence>
<dbReference type="SUPFAM" id="SSF52218">
    <property type="entry name" value="Flavoproteins"/>
    <property type="match status" value="1"/>
</dbReference>
<dbReference type="InterPro" id="IPR005025">
    <property type="entry name" value="FMN_Rdtase-like_dom"/>
</dbReference>
<gene>
    <name evidence="5" type="ORF">GCM10007111_41520</name>
</gene>
<dbReference type="Proteomes" id="UP000634435">
    <property type="component" value="Unassembled WGS sequence"/>
</dbReference>
<keyword evidence="6" id="KW-1185">Reference proteome</keyword>
<evidence type="ECO:0000256" key="2">
    <source>
        <dbReference type="ARBA" id="ARBA00022643"/>
    </source>
</evidence>
<dbReference type="InterPro" id="IPR029039">
    <property type="entry name" value="Flavoprotein-like_sf"/>
</dbReference>
<organism evidence="5 6">
    <name type="scientific">Virgibacillus kapii</name>
    <dbReference type="NCBI Taxonomy" id="1638645"/>
    <lineage>
        <taxon>Bacteria</taxon>
        <taxon>Bacillati</taxon>
        <taxon>Bacillota</taxon>
        <taxon>Bacilli</taxon>
        <taxon>Bacillales</taxon>
        <taxon>Bacillaceae</taxon>
        <taxon>Virgibacillus</taxon>
    </lineage>
</organism>
<feature type="domain" description="NADPH-dependent FMN reductase-like" evidence="4">
    <location>
        <begin position="1"/>
        <end position="144"/>
    </location>
</feature>
<evidence type="ECO:0000259" key="4">
    <source>
        <dbReference type="Pfam" id="PF03358"/>
    </source>
</evidence>
<proteinExistence type="predicted"/>
<dbReference type="PANTHER" id="PTHR43408:SF2">
    <property type="entry name" value="FMN REDUCTASE (NADPH)"/>
    <property type="match status" value="1"/>
</dbReference>
<protein>
    <submittedName>
        <fullName evidence="5">FMN reductase</fullName>
    </submittedName>
</protein>
<keyword evidence="3" id="KW-0560">Oxidoreductase</keyword>
<comment type="caution">
    <text evidence="5">The sequence shown here is derived from an EMBL/GenBank/DDBJ whole genome shotgun (WGS) entry which is preliminary data.</text>
</comment>
<dbReference type="PANTHER" id="PTHR43408">
    <property type="entry name" value="FMN REDUCTASE (NADPH)"/>
    <property type="match status" value="1"/>
</dbReference>
<dbReference type="InterPro" id="IPR051814">
    <property type="entry name" value="NAD(P)H-dep_FMN_reductase"/>
</dbReference>
<reference evidence="6" key="1">
    <citation type="journal article" date="2019" name="Int. J. Syst. Evol. Microbiol.">
        <title>The Global Catalogue of Microorganisms (GCM) 10K type strain sequencing project: providing services to taxonomists for standard genome sequencing and annotation.</title>
        <authorList>
            <consortium name="The Broad Institute Genomics Platform"/>
            <consortium name="The Broad Institute Genome Sequencing Center for Infectious Disease"/>
            <person name="Wu L."/>
            <person name="Ma J."/>
        </authorList>
    </citation>
    <scope>NUCLEOTIDE SEQUENCE [LARGE SCALE GENOMIC DNA]</scope>
    <source>
        <strain evidence="6">JCM 30071</strain>
    </source>
</reference>
<accession>A0ABQ2DWQ8</accession>
<evidence type="ECO:0000313" key="6">
    <source>
        <dbReference type="Proteomes" id="UP000634435"/>
    </source>
</evidence>
<dbReference type="RefSeq" id="WP_188944282.1">
    <property type="nucleotide sequence ID" value="NZ_BMPN01000011.1"/>
</dbReference>
<keyword evidence="2" id="KW-0288">FMN</keyword>
<name>A0ABQ2DWQ8_9BACI</name>
<evidence type="ECO:0000256" key="3">
    <source>
        <dbReference type="ARBA" id="ARBA00023002"/>
    </source>
</evidence>
<dbReference type="Gene3D" id="3.40.50.360">
    <property type="match status" value="1"/>
</dbReference>
<dbReference type="Pfam" id="PF03358">
    <property type="entry name" value="FMN_red"/>
    <property type="match status" value="1"/>
</dbReference>
<keyword evidence="1" id="KW-0285">Flavoprotein</keyword>
<evidence type="ECO:0000313" key="5">
    <source>
        <dbReference type="EMBL" id="GGJ75700.1"/>
    </source>
</evidence>